<evidence type="ECO:0000313" key="3">
    <source>
        <dbReference type="Proteomes" id="UP000186026"/>
    </source>
</evidence>
<dbReference type="EMBL" id="FTOP01000003">
    <property type="protein sequence ID" value="SIS71378.1"/>
    <property type="molecule type" value="Genomic_DNA"/>
</dbReference>
<dbReference type="AlphaFoldDB" id="A0A1N7LC29"/>
<keyword evidence="1" id="KW-0732">Signal</keyword>
<dbReference type="STRING" id="529505.SAMN05421761_103213"/>
<reference evidence="3" key="1">
    <citation type="submission" date="2017-01" db="EMBL/GenBank/DDBJ databases">
        <authorList>
            <person name="Varghese N."/>
            <person name="Submissions S."/>
        </authorList>
    </citation>
    <scope>NUCLEOTIDE SEQUENCE [LARGE SCALE GENOMIC DNA]</scope>
    <source>
        <strain evidence="3">DSM 46698</strain>
    </source>
</reference>
<name>A0A1N7LC29_9BACT</name>
<dbReference type="PROSITE" id="PS51257">
    <property type="entry name" value="PROKAR_LIPOPROTEIN"/>
    <property type="match status" value="1"/>
</dbReference>
<sequence length="169" mass="19341">MKLSMKKLILYLFAIASLFACQTNIQQEEKSTAVGHEGWLEGTSEEKFEEIAHQIGGFSKTMVEVSYRYSELYWAGMDENWGYADHQVEHIIEALEDGLKRRPERAASAESFMKDALPAIEEVIKKENKEEFLKGFRAFTSACNACHAMEGESYIMIKEPEVRTSPVRF</sequence>
<gene>
    <name evidence="2" type="ORF">SAMN05421761_103213</name>
</gene>
<dbReference type="Proteomes" id="UP000186026">
    <property type="component" value="Unassembled WGS sequence"/>
</dbReference>
<feature type="signal peptide" evidence="1">
    <location>
        <begin position="1"/>
        <end position="20"/>
    </location>
</feature>
<accession>A0A1N7LC29</accession>
<evidence type="ECO:0008006" key="4">
    <source>
        <dbReference type="Google" id="ProtNLM"/>
    </source>
</evidence>
<keyword evidence="3" id="KW-1185">Reference proteome</keyword>
<organism evidence="2 3">
    <name type="scientific">Belliella pelovolcani</name>
    <dbReference type="NCBI Taxonomy" id="529505"/>
    <lineage>
        <taxon>Bacteria</taxon>
        <taxon>Pseudomonadati</taxon>
        <taxon>Bacteroidota</taxon>
        <taxon>Cytophagia</taxon>
        <taxon>Cytophagales</taxon>
        <taxon>Cyclobacteriaceae</taxon>
        <taxon>Belliella</taxon>
    </lineage>
</organism>
<evidence type="ECO:0000256" key="1">
    <source>
        <dbReference type="SAM" id="SignalP"/>
    </source>
</evidence>
<feature type="chain" id="PRO_5012681512" description="Cytochrome c domain-containing protein" evidence="1">
    <location>
        <begin position="21"/>
        <end position="169"/>
    </location>
</feature>
<evidence type="ECO:0000313" key="2">
    <source>
        <dbReference type="EMBL" id="SIS71378.1"/>
    </source>
</evidence>
<protein>
    <recommendedName>
        <fullName evidence="4">Cytochrome c domain-containing protein</fullName>
    </recommendedName>
</protein>
<proteinExistence type="predicted"/>